<name>A0A7K1VB27_9NOCA</name>
<evidence type="ECO:0000259" key="2">
    <source>
        <dbReference type="Pfam" id="PF16170"/>
    </source>
</evidence>
<dbReference type="InterPro" id="IPR032371">
    <property type="entry name" value="DUF4873"/>
</dbReference>
<feature type="region of interest" description="Disordered" evidence="1">
    <location>
        <begin position="1"/>
        <end position="31"/>
    </location>
</feature>
<reference evidence="3 4" key="1">
    <citation type="submission" date="2019-12" db="EMBL/GenBank/DDBJ databases">
        <title>Nocardia sp. nov. ET3-3 isolated from soil.</title>
        <authorList>
            <person name="Kanchanasin P."/>
            <person name="Tanasupawat S."/>
            <person name="Yuki M."/>
            <person name="Kudo T."/>
        </authorList>
    </citation>
    <scope>NUCLEOTIDE SEQUENCE [LARGE SCALE GENOMIC DNA]</scope>
    <source>
        <strain evidence="3 4">ET3-3</strain>
    </source>
</reference>
<dbReference type="EMBL" id="WRPP01000015">
    <property type="protein sequence ID" value="MVU83711.1"/>
    <property type="molecule type" value="Genomic_DNA"/>
</dbReference>
<proteinExistence type="predicted"/>
<accession>A0A7K1VB27</accession>
<organism evidence="3 4">
    <name type="scientific">Nocardia terrae</name>
    <dbReference type="NCBI Taxonomy" id="2675851"/>
    <lineage>
        <taxon>Bacteria</taxon>
        <taxon>Bacillati</taxon>
        <taxon>Actinomycetota</taxon>
        <taxon>Actinomycetes</taxon>
        <taxon>Mycobacteriales</taxon>
        <taxon>Nocardiaceae</taxon>
        <taxon>Nocardia</taxon>
    </lineage>
</organism>
<evidence type="ECO:0000256" key="1">
    <source>
        <dbReference type="SAM" id="MobiDB-lite"/>
    </source>
</evidence>
<sequence length="112" mass="12034">MRFRRTRRATEPREELTDPEPAPDYSGPALLDAPGAEVAVRVALTGHLDPTDGQFHWYGRISEDGGAELPEPGRGQVFLTVPGGAPAPGVLQERDPWGNLRITGIGAPPFPL</sequence>
<gene>
    <name evidence="3" type="ORF">GPX89_41565</name>
</gene>
<dbReference type="Pfam" id="PF16170">
    <property type="entry name" value="DUF4873"/>
    <property type="match status" value="1"/>
</dbReference>
<protein>
    <submittedName>
        <fullName evidence="3">DUF4873 domain-containing protein</fullName>
    </submittedName>
</protein>
<dbReference type="AlphaFoldDB" id="A0A7K1VB27"/>
<dbReference type="RefSeq" id="WP_328602930.1">
    <property type="nucleotide sequence ID" value="NZ_WRPP01000015.1"/>
</dbReference>
<comment type="caution">
    <text evidence="3">The sequence shown here is derived from an EMBL/GenBank/DDBJ whole genome shotgun (WGS) entry which is preliminary data.</text>
</comment>
<evidence type="ECO:0000313" key="4">
    <source>
        <dbReference type="Proteomes" id="UP000466794"/>
    </source>
</evidence>
<keyword evidence="4" id="KW-1185">Reference proteome</keyword>
<feature type="domain" description="DUF4873" evidence="2">
    <location>
        <begin position="24"/>
        <end position="111"/>
    </location>
</feature>
<evidence type="ECO:0000313" key="3">
    <source>
        <dbReference type="EMBL" id="MVU83711.1"/>
    </source>
</evidence>
<dbReference type="Proteomes" id="UP000466794">
    <property type="component" value="Unassembled WGS sequence"/>
</dbReference>